<keyword evidence="8" id="KW-1185">Reference proteome</keyword>
<dbReference type="RefSeq" id="WP_084049436.1">
    <property type="nucleotide sequence ID" value="NZ_FWWU01000009.1"/>
</dbReference>
<feature type="domain" description="Solute-binding protein family 3/N-terminal" evidence="6">
    <location>
        <begin position="34"/>
        <end position="251"/>
    </location>
</feature>
<comment type="subcellular location">
    <subcellularLocation>
        <location evidence="1">Cell envelope</location>
    </subcellularLocation>
</comment>
<reference evidence="7 8" key="1">
    <citation type="submission" date="2017-04" db="EMBL/GenBank/DDBJ databases">
        <authorList>
            <person name="Afonso C.L."/>
            <person name="Miller P.J."/>
            <person name="Scott M.A."/>
            <person name="Spackman E."/>
            <person name="Goraichik I."/>
            <person name="Dimitrov K.M."/>
            <person name="Suarez D.L."/>
            <person name="Swayne D.E."/>
        </authorList>
    </citation>
    <scope>NUCLEOTIDE SEQUENCE [LARGE SCALE GENOMIC DNA]</scope>
    <source>
        <strain evidence="7 8">KR-140</strain>
    </source>
</reference>
<evidence type="ECO:0000256" key="3">
    <source>
        <dbReference type="ARBA" id="ARBA00022729"/>
    </source>
</evidence>
<dbReference type="InterPro" id="IPR001638">
    <property type="entry name" value="Solute-binding_3/MltF_N"/>
</dbReference>
<dbReference type="EMBL" id="FWWU01000009">
    <property type="protein sequence ID" value="SMB93764.1"/>
    <property type="molecule type" value="Genomic_DNA"/>
</dbReference>
<dbReference type="SUPFAM" id="SSF53850">
    <property type="entry name" value="Periplasmic binding protein-like II"/>
    <property type="match status" value="1"/>
</dbReference>
<comment type="similarity">
    <text evidence="2 4">Belongs to the bacterial solute-binding protein 3 family.</text>
</comment>
<dbReference type="GO" id="GO:0030313">
    <property type="term" value="C:cell envelope"/>
    <property type="evidence" value="ECO:0007669"/>
    <property type="project" value="UniProtKB-SubCell"/>
</dbReference>
<evidence type="ECO:0000313" key="7">
    <source>
        <dbReference type="EMBL" id="SMB93764.1"/>
    </source>
</evidence>
<dbReference type="SMART" id="SM00062">
    <property type="entry name" value="PBPb"/>
    <property type="match status" value="1"/>
</dbReference>
<name>A0A1W1VLC7_9DEIO</name>
<gene>
    <name evidence="7" type="ORF">SAMN00790413_02106</name>
</gene>
<accession>A0A1W1VLC7</accession>
<dbReference type="AlphaFoldDB" id="A0A1W1VLC7"/>
<evidence type="ECO:0000256" key="4">
    <source>
        <dbReference type="RuleBase" id="RU003744"/>
    </source>
</evidence>
<organism evidence="7 8">
    <name type="scientific">Deinococcus hopiensis KR-140</name>
    <dbReference type="NCBI Taxonomy" id="695939"/>
    <lineage>
        <taxon>Bacteria</taxon>
        <taxon>Thermotogati</taxon>
        <taxon>Deinococcota</taxon>
        <taxon>Deinococci</taxon>
        <taxon>Deinococcales</taxon>
        <taxon>Deinococcaceae</taxon>
        <taxon>Deinococcus</taxon>
    </lineage>
</organism>
<evidence type="ECO:0000256" key="2">
    <source>
        <dbReference type="ARBA" id="ARBA00010333"/>
    </source>
</evidence>
<evidence type="ECO:0000256" key="1">
    <source>
        <dbReference type="ARBA" id="ARBA00004196"/>
    </source>
</evidence>
<dbReference type="PROSITE" id="PS01039">
    <property type="entry name" value="SBP_BACTERIAL_3"/>
    <property type="match status" value="1"/>
</dbReference>
<dbReference type="OrthoDB" id="368476at2"/>
<dbReference type="CDD" id="cd13530">
    <property type="entry name" value="PBP2_peptides_like"/>
    <property type="match status" value="1"/>
</dbReference>
<keyword evidence="3 5" id="KW-0732">Signal</keyword>
<evidence type="ECO:0000313" key="8">
    <source>
        <dbReference type="Proteomes" id="UP000192582"/>
    </source>
</evidence>
<dbReference type="Pfam" id="PF00497">
    <property type="entry name" value="SBP_bac_3"/>
    <property type="match status" value="1"/>
</dbReference>
<proteinExistence type="inferred from homology"/>
<dbReference type="Gene3D" id="3.40.190.10">
    <property type="entry name" value="Periplasmic binding protein-like II"/>
    <property type="match status" value="2"/>
</dbReference>
<evidence type="ECO:0000256" key="5">
    <source>
        <dbReference type="SAM" id="SignalP"/>
    </source>
</evidence>
<dbReference type="InterPro" id="IPR018313">
    <property type="entry name" value="SBP_3_CS"/>
</dbReference>
<dbReference type="Proteomes" id="UP000192582">
    <property type="component" value="Unassembled WGS sequence"/>
</dbReference>
<sequence>MTRIQPILLACTAALLTTLPAQARTLVQIKESGVLRVATPGDVPPFSMTVEGRNTGFEVELLNALAADLGVKVSYRTARIDQLTKLVQDDEVDLAVSALGITSTREKKTDFAAPSGCFGVSVISLDPNMNKHTDLAGKKVGVIAGSIMTSYVQKLPFQKQVNVYPSNNDVVIAIFSKAVDATIAYSVSEPIVKKLYPKAPVHFSPELWTVPVGMMLNEQDDSTRLALNASLRKLQQSGTYAQISQKYFGKDVRCKE</sequence>
<dbReference type="STRING" id="695939.SAMN00790413_02106"/>
<feature type="signal peptide" evidence="5">
    <location>
        <begin position="1"/>
        <end position="23"/>
    </location>
</feature>
<evidence type="ECO:0000259" key="6">
    <source>
        <dbReference type="SMART" id="SM00062"/>
    </source>
</evidence>
<feature type="chain" id="PRO_5013071481" evidence="5">
    <location>
        <begin position="24"/>
        <end position="256"/>
    </location>
</feature>
<dbReference type="PANTHER" id="PTHR35936">
    <property type="entry name" value="MEMBRANE-BOUND LYTIC MUREIN TRANSGLYCOSYLASE F"/>
    <property type="match status" value="1"/>
</dbReference>
<protein>
    <submittedName>
        <fullName evidence="7">Polar amino acid transport system substrate-binding protein</fullName>
    </submittedName>
</protein>